<dbReference type="RefSeq" id="WP_344796099.1">
    <property type="nucleotide sequence ID" value="NZ_BAABBN010000004.1"/>
</dbReference>
<evidence type="ECO:0000259" key="11">
    <source>
        <dbReference type="PROSITE" id="PS50109"/>
    </source>
</evidence>
<dbReference type="CDD" id="cd00082">
    <property type="entry name" value="HisKA"/>
    <property type="match status" value="1"/>
</dbReference>
<feature type="compositionally biased region" description="Polar residues" evidence="9">
    <location>
        <begin position="330"/>
        <end position="344"/>
    </location>
</feature>
<keyword evidence="13" id="KW-1185">Reference proteome</keyword>
<keyword evidence="10" id="KW-0472">Membrane</keyword>
<gene>
    <name evidence="12" type="ORF">GCM10022277_09960</name>
</gene>
<dbReference type="InterPro" id="IPR050351">
    <property type="entry name" value="BphY/WalK/GraS-like"/>
</dbReference>
<protein>
    <recommendedName>
        <fullName evidence="2">histidine kinase</fullName>
        <ecNumber evidence="2">2.7.13.3</ecNumber>
    </recommendedName>
</protein>
<feature type="transmembrane region" description="Helical" evidence="10">
    <location>
        <begin position="21"/>
        <end position="40"/>
    </location>
</feature>
<dbReference type="InterPro" id="IPR036890">
    <property type="entry name" value="HATPase_C_sf"/>
</dbReference>
<accession>A0ABP7M7S1</accession>
<name>A0ABP7M7S1_9GAMM</name>
<dbReference type="EMBL" id="BAABBN010000004">
    <property type="protein sequence ID" value="GAA3917066.1"/>
    <property type="molecule type" value="Genomic_DNA"/>
</dbReference>
<evidence type="ECO:0000256" key="8">
    <source>
        <dbReference type="ARBA" id="ARBA00023012"/>
    </source>
</evidence>
<dbReference type="SMART" id="SM00388">
    <property type="entry name" value="HisKA"/>
    <property type="match status" value="1"/>
</dbReference>
<dbReference type="SUPFAM" id="SSF55874">
    <property type="entry name" value="ATPase domain of HSP90 chaperone/DNA topoisomerase II/histidine kinase"/>
    <property type="match status" value="1"/>
</dbReference>
<evidence type="ECO:0000256" key="3">
    <source>
        <dbReference type="ARBA" id="ARBA00022553"/>
    </source>
</evidence>
<dbReference type="SUPFAM" id="SSF47384">
    <property type="entry name" value="Homodimeric domain of signal transducing histidine kinase"/>
    <property type="match status" value="1"/>
</dbReference>
<comment type="caution">
    <text evidence="12">The sequence shown here is derived from an EMBL/GenBank/DDBJ whole genome shotgun (WGS) entry which is preliminary data.</text>
</comment>
<organism evidence="12 13">
    <name type="scientific">Litoribacillus peritrichatus</name>
    <dbReference type="NCBI Taxonomy" id="718191"/>
    <lineage>
        <taxon>Bacteria</taxon>
        <taxon>Pseudomonadati</taxon>
        <taxon>Pseudomonadota</taxon>
        <taxon>Gammaproteobacteria</taxon>
        <taxon>Oceanospirillales</taxon>
        <taxon>Oceanospirillaceae</taxon>
        <taxon>Litoribacillus</taxon>
    </lineage>
</organism>
<keyword evidence="6" id="KW-0418">Kinase</keyword>
<proteinExistence type="predicted"/>
<dbReference type="PRINTS" id="PR00344">
    <property type="entry name" value="BCTRLSENSOR"/>
</dbReference>
<dbReference type="InterPro" id="IPR003594">
    <property type="entry name" value="HATPase_dom"/>
</dbReference>
<keyword evidence="4" id="KW-0808">Transferase</keyword>
<dbReference type="InterPro" id="IPR003661">
    <property type="entry name" value="HisK_dim/P_dom"/>
</dbReference>
<feature type="region of interest" description="Disordered" evidence="9">
    <location>
        <begin position="330"/>
        <end position="353"/>
    </location>
</feature>
<sequence length="816" mass="91371">MADSTKKHKSRSLKDRTKLKLRLVILMFLFALLIPSLVLINQAYRQLKWETFHQHQTLAGELVLRINKQFNERILIEEARGFTDYSFIQVEGELSSNYVQRSPLSAYPVEQSLPGLLGYFQVDAQGRFTTPLLPEYSEGASRFGISRSQIQQRDVLQNQIRHILNNNNLLPETNDTQNAEEFVQSELNEQDPALAEIDAAPENGDRATSGRAEFDHSQLYHSKEANDKKKLADYRQQQKASIPQKLDAQSAFDRLDQSTDDPFARKKSKSMNKLGRVEDLDLGSKYTAKNLEQKKQDYVAKTQKIQPRVARKEQGALPEAGYYGLSDNSGFEGNSLRPQAQMSQRALAPELSQEETEFMVRDELLEAETPSASTSGLGSAPAESGRFYLGRSDATSADISRFDALESGSGGAEDESLEKSLTLPLSPNINLFESEIDPFEFRLLDSGHFLLYRKVWRNGERIIQGILLEQKALLNSLIQTAFNESTVSEMSKLIVAYQGNVLSAYSGTASRGFISSTKQLQGDVLYRTTLSAPFSDLELIFTIKHLPAGQGGVVVAWAGIILTIVLFVGLFFIYRAGARQIELVEQQQDFVSSVSHELKTPLTSIRMYGEILKEGWASEEKKREYYHFIFDESERLSRLISNVLQLARVNHNDLVVDLRPSSVGELMDMVRSKISTQVEAAGYQLNLDVLQNASDVVIEVDADCFSQIIINLVDNALKFSAKADVKKIDINAQLQSNGFVQFTVRDYGPGVPKNQLKKIFQLFFRSEAEMTRETVGTGIGLALVQNLALAMNGDVDVVNQQPGVAFHVSFPVKNRI</sequence>
<evidence type="ECO:0000313" key="13">
    <source>
        <dbReference type="Proteomes" id="UP001501565"/>
    </source>
</evidence>
<dbReference type="Proteomes" id="UP001501565">
    <property type="component" value="Unassembled WGS sequence"/>
</dbReference>
<dbReference type="InterPro" id="IPR004358">
    <property type="entry name" value="Sig_transdc_His_kin-like_C"/>
</dbReference>
<reference evidence="13" key="1">
    <citation type="journal article" date="2019" name="Int. J. Syst. Evol. Microbiol.">
        <title>The Global Catalogue of Microorganisms (GCM) 10K type strain sequencing project: providing services to taxonomists for standard genome sequencing and annotation.</title>
        <authorList>
            <consortium name="The Broad Institute Genomics Platform"/>
            <consortium name="The Broad Institute Genome Sequencing Center for Infectious Disease"/>
            <person name="Wu L."/>
            <person name="Ma J."/>
        </authorList>
    </citation>
    <scope>NUCLEOTIDE SEQUENCE [LARGE SCALE GENOMIC DNA]</scope>
    <source>
        <strain evidence="13">JCM 17551</strain>
    </source>
</reference>
<dbReference type="Gene3D" id="3.30.565.10">
    <property type="entry name" value="Histidine kinase-like ATPase, C-terminal domain"/>
    <property type="match status" value="1"/>
</dbReference>
<dbReference type="InterPro" id="IPR005467">
    <property type="entry name" value="His_kinase_dom"/>
</dbReference>
<evidence type="ECO:0000256" key="4">
    <source>
        <dbReference type="ARBA" id="ARBA00022679"/>
    </source>
</evidence>
<keyword evidence="10" id="KW-0812">Transmembrane</keyword>
<dbReference type="SMART" id="SM00387">
    <property type="entry name" value="HATPase_c"/>
    <property type="match status" value="1"/>
</dbReference>
<evidence type="ECO:0000256" key="1">
    <source>
        <dbReference type="ARBA" id="ARBA00000085"/>
    </source>
</evidence>
<comment type="catalytic activity">
    <reaction evidence="1">
        <text>ATP + protein L-histidine = ADP + protein N-phospho-L-histidine.</text>
        <dbReference type="EC" id="2.7.13.3"/>
    </reaction>
</comment>
<feature type="transmembrane region" description="Helical" evidence="10">
    <location>
        <begin position="554"/>
        <end position="574"/>
    </location>
</feature>
<evidence type="ECO:0000313" key="12">
    <source>
        <dbReference type="EMBL" id="GAA3917066.1"/>
    </source>
</evidence>
<evidence type="ECO:0000256" key="6">
    <source>
        <dbReference type="ARBA" id="ARBA00022777"/>
    </source>
</evidence>
<feature type="compositionally biased region" description="Basic and acidic residues" evidence="9">
    <location>
        <begin position="212"/>
        <end position="233"/>
    </location>
</feature>
<evidence type="ECO:0000256" key="5">
    <source>
        <dbReference type="ARBA" id="ARBA00022741"/>
    </source>
</evidence>
<keyword evidence="7" id="KW-0067">ATP-binding</keyword>
<dbReference type="Pfam" id="PF02518">
    <property type="entry name" value="HATPase_c"/>
    <property type="match status" value="1"/>
</dbReference>
<evidence type="ECO:0000256" key="2">
    <source>
        <dbReference type="ARBA" id="ARBA00012438"/>
    </source>
</evidence>
<evidence type="ECO:0000256" key="7">
    <source>
        <dbReference type="ARBA" id="ARBA00022840"/>
    </source>
</evidence>
<evidence type="ECO:0000256" key="10">
    <source>
        <dbReference type="SAM" id="Phobius"/>
    </source>
</evidence>
<keyword evidence="10" id="KW-1133">Transmembrane helix</keyword>
<dbReference type="EC" id="2.7.13.3" evidence="2"/>
<dbReference type="PANTHER" id="PTHR42878">
    <property type="entry name" value="TWO-COMPONENT HISTIDINE KINASE"/>
    <property type="match status" value="1"/>
</dbReference>
<feature type="domain" description="Histidine kinase" evidence="11">
    <location>
        <begin position="593"/>
        <end position="814"/>
    </location>
</feature>
<keyword evidence="5" id="KW-0547">Nucleotide-binding</keyword>
<dbReference type="Gene3D" id="1.10.287.130">
    <property type="match status" value="1"/>
</dbReference>
<feature type="region of interest" description="Disordered" evidence="9">
    <location>
        <begin position="202"/>
        <end position="250"/>
    </location>
</feature>
<dbReference type="PROSITE" id="PS50109">
    <property type="entry name" value="HIS_KIN"/>
    <property type="match status" value="1"/>
</dbReference>
<keyword evidence="8" id="KW-0902">Two-component regulatory system</keyword>
<dbReference type="Pfam" id="PF00512">
    <property type="entry name" value="HisKA"/>
    <property type="match status" value="1"/>
</dbReference>
<dbReference type="InterPro" id="IPR036097">
    <property type="entry name" value="HisK_dim/P_sf"/>
</dbReference>
<dbReference type="PANTHER" id="PTHR42878:SF7">
    <property type="entry name" value="SENSOR HISTIDINE KINASE GLRK"/>
    <property type="match status" value="1"/>
</dbReference>
<evidence type="ECO:0000256" key="9">
    <source>
        <dbReference type="SAM" id="MobiDB-lite"/>
    </source>
</evidence>
<keyword evidence="3" id="KW-0597">Phosphoprotein</keyword>